<organism evidence="2 3">
    <name type="scientific">Terrihalobacillus insolitus</name>
    <dbReference type="NCBI Taxonomy" id="2950438"/>
    <lineage>
        <taxon>Bacteria</taxon>
        <taxon>Bacillati</taxon>
        <taxon>Bacillota</taxon>
        <taxon>Bacilli</taxon>
        <taxon>Bacillales</taxon>
        <taxon>Bacillaceae</taxon>
        <taxon>Terrihalobacillus</taxon>
    </lineage>
</organism>
<keyword evidence="3" id="KW-1185">Reference proteome</keyword>
<protein>
    <submittedName>
        <fullName evidence="2">Uncharacterized protein</fullName>
    </submittedName>
</protein>
<dbReference type="AlphaFoldDB" id="A0A9X4ANM2"/>
<feature type="region of interest" description="Disordered" evidence="1">
    <location>
        <begin position="1"/>
        <end position="50"/>
    </location>
</feature>
<sequence>MSEKNRKEPKFERSYESDGEMSKKKIDKSKARKPNAQDESLFFNITESSE</sequence>
<evidence type="ECO:0000256" key="1">
    <source>
        <dbReference type="SAM" id="MobiDB-lite"/>
    </source>
</evidence>
<name>A0A9X4ANM2_9BACI</name>
<evidence type="ECO:0000313" key="2">
    <source>
        <dbReference type="EMBL" id="MDC3424673.1"/>
    </source>
</evidence>
<feature type="compositionally biased region" description="Basic and acidic residues" evidence="1">
    <location>
        <begin position="1"/>
        <end position="24"/>
    </location>
</feature>
<reference evidence="2" key="1">
    <citation type="submission" date="2022-06" db="EMBL/GenBank/DDBJ databases">
        <title>Aquibacillus sp. a new bacterium isolated from soil saline samples.</title>
        <authorList>
            <person name="Galisteo C."/>
            <person name="De La Haba R."/>
            <person name="Sanchez-Porro C."/>
            <person name="Ventosa A."/>
        </authorList>
    </citation>
    <scope>NUCLEOTIDE SEQUENCE</scope>
    <source>
        <strain evidence="2">3ASR75-11</strain>
    </source>
</reference>
<dbReference type="EMBL" id="JAMQKB010000007">
    <property type="protein sequence ID" value="MDC3424673.1"/>
    <property type="molecule type" value="Genomic_DNA"/>
</dbReference>
<accession>A0A9X4ANM2</accession>
<dbReference type="RefSeq" id="WP_272436473.1">
    <property type="nucleotide sequence ID" value="NZ_JAMQKB010000007.1"/>
</dbReference>
<proteinExistence type="predicted"/>
<evidence type="ECO:0000313" key="3">
    <source>
        <dbReference type="Proteomes" id="UP001145050"/>
    </source>
</evidence>
<dbReference type="Proteomes" id="UP001145050">
    <property type="component" value="Unassembled WGS sequence"/>
</dbReference>
<comment type="caution">
    <text evidence="2">The sequence shown here is derived from an EMBL/GenBank/DDBJ whole genome shotgun (WGS) entry which is preliminary data.</text>
</comment>
<gene>
    <name evidence="2" type="ORF">NC797_09140</name>
</gene>